<dbReference type="EMBL" id="JBBPCB010000009">
    <property type="protein sequence ID" value="MEK8181100.1"/>
    <property type="molecule type" value="Genomic_DNA"/>
</dbReference>
<reference evidence="2 3" key="1">
    <citation type="submission" date="2024-04" db="EMBL/GenBank/DDBJ databases">
        <title>draft genome sequnece of Flavobacterium buctense JCM 30750.</title>
        <authorList>
            <person name="Kim D.-U."/>
        </authorList>
    </citation>
    <scope>NUCLEOTIDE SEQUENCE [LARGE SCALE GENOMIC DNA]</scope>
    <source>
        <strain evidence="2 3">JCM 30750</strain>
    </source>
</reference>
<dbReference type="Pfam" id="PF13715">
    <property type="entry name" value="CarbopepD_reg_2"/>
    <property type="match status" value="1"/>
</dbReference>
<sequence>MTRYKFLILSYLLLFCYQITSAQNISGKIIDSQTGESIPYATIIVNNAENLVSNAEGLFTLSENNSNSNSQLTISYLGYAPQKLTVGDLIKQQNIIKLQPGIIELNEVSISNKKLSPYEIMANVKANITQNYARNSIPKRDMIFFRETTHFKPSILEVEIDKSTEFSKNELTKANARITAFTSKLLSQPPKQFTDILCNRYSCLTTKEDKPHYLSKLEVLKATKLKNENSSTSLEELQKSATDIVLTLLDSTKYYRVKSGLFGSRDTISLRKDFNKKKNKIKSNQLTSTKENLNLFLIENNIANTTRFEFIHDYESYHYVFEGATYTSENEFVYILSFKPKKNKAKFKGKLYITENDYAIIRADYKLEEGKKVNGFNFKFLLGVKSLENIGQGTVIYKNSPLGNGYYLHYALQEKGQYIYVNRPLKFIELTNEDKDVVAFDLKIEGNSNEKFEYLNMNRTESSEAIIKNLTEDDFAFIKIKSFDPKIWKDYNGIEPLEEMKQFKAID</sequence>
<evidence type="ECO:0000313" key="2">
    <source>
        <dbReference type="EMBL" id="MEK8181100.1"/>
    </source>
</evidence>
<accession>A0ABU9E504</accession>
<name>A0ABU9E504_9FLAO</name>
<comment type="caution">
    <text evidence="2">The sequence shown here is derived from an EMBL/GenBank/DDBJ whole genome shotgun (WGS) entry which is preliminary data.</text>
</comment>
<organism evidence="2 3">
    <name type="scientific">Flavobacterium buctense</name>
    <dbReference type="NCBI Taxonomy" id="1648146"/>
    <lineage>
        <taxon>Bacteria</taxon>
        <taxon>Pseudomonadati</taxon>
        <taxon>Bacteroidota</taxon>
        <taxon>Flavobacteriia</taxon>
        <taxon>Flavobacteriales</taxon>
        <taxon>Flavobacteriaceae</taxon>
        <taxon>Flavobacterium</taxon>
    </lineage>
</organism>
<protein>
    <submittedName>
        <fullName evidence="2">Carboxypeptidase-like regulatory domain-containing protein</fullName>
    </submittedName>
</protein>
<feature type="signal peptide" evidence="1">
    <location>
        <begin position="1"/>
        <end position="22"/>
    </location>
</feature>
<dbReference type="Gene3D" id="2.60.40.1120">
    <property type="entry name" value="Carboxypeptidase-like, regulatory domain"/>
    <property type="match status" value="1"/>
</dbReference>
<proteinExistence type="predicted"/>
<evidence type="ECO:0000313" key="3">
    <source>
        <dbReference type="Proteomes" id="UP001491349"/>
    </source>
</evidence>
<dbReference type="SUPFAM" id="SSF49464">
    <property type="entry name" value="Carboxypeptidase regulatory domain-like"/>
    <property type="match status" value="1"/>
</dbReference>
<feature type="chain" id="PRO_5045845597" evidence="1">
    <location>
        <begin position="23"/>
        <end position="507"/>
    </location>
</feature>
<dbReference type="InterPro" id="IPR008969">
    <property type="entry name" value="CarboxyPept-like_regulatory"/>
</dbReference>
<keyword evidence="3" id="KW-1185">Reference proteome</keyword>
<evidence type="ECO:0000256" key="1">
    <source>
        <dbReference type="SAM" id="SignalP"/>
    </source>
</evidence>
<dbReference type="Proteomes" id="UP001491349">
    <property type="component" value="Unassembled WGS sequence"/>
</dbReference>
<dbReference type="RefSeq" id="WP_187661101.1">
    <property type="nucleotide sequence ID" value="NZ_JACTAB010000009.1"/>
</dbReference>
<keyword evidence="1" id="KW-0732">Signal</keyword>
<gene>
    <name evidence="2" type="ORF">WMW71_12180</name>
</gene>